<reference evidence="1 2" key="1">
    <citation type="submission" date="2020-08" db="EMBL/GenBank/DDBJ databases">
        <title>Bridging the membrane lipid divide: bacteria of the FCB group superphylum have the potential to synthesize archaeal ether lipids.</title>
        <authorList>
            <person name="Villanueva L."/>
            <person name="Von Meijenfeldt F.A.B."/>
            <person name="Westbye A.B."/>
            <person name="Yadav S."/>
            <person name="Hopmans E.C."/>
            <person name="Dutilh B.E."/>
            <person name="Sinninghe Damste J.S."/>
        </authorList>
    </citation>
    <scope>NUCLEOTIDE SEQUENCE [LARGE SCALE GENOMIC DNA]</scope>
    <source>
        <strain evidence="1">NIOZ-UU82</strain>
    </source>
</reference>
<evidence type="ECO:0000313" key="1">
    <source>
        <dbReference type="EMBL" id="MBC8199261.1"/>
    </source>
</evidence>
<proteinExistence type="predicted"/>
<name>A0A8J6TA17_9BACT</name>
<dbReference type="AlphaFoldDB" id="A0A8J6TA17"/>
<protein>
    <submittedName>
        <fullName evidence="1">Uncharacterized protein</fullName>
    </submittedName>
</protein>
<dbReference type="Proteomes" id="UP000603545">
    <property type="component" value="Unassembled WGS sequence"/>
</dbReference>
<gene>
    <name evidence="1" type="ORF">H8E80_04345</name>
</gene>
<organism evidence="1 2">
    <name type="scientific">Candidatus Desulfaltia bathyphila</name>
    <dbReference type="NCBI Taxonomy" id="2841697"/>
    <lineage>
        <taxon>Bacteria</taxon>
        <taxon>Pseudomonadati</taxon>
        <taxon>Thermodesulfobacteriota</taxon>
        <taxon>Desulfobacteria</taxon>
        <taxon>Desulfobacterales</taxon>
        <taxon>Desulfobacterales incertae sedis</taxon>
        <taxon>Candidatus Desulfaltia</taxon>
    </lineage>
</organism>
<accession>A0A8J6TA17</accession>
<comment type="caution">
    <text evidence="1">The sequence shown here is derived from an EMBL/GenBank/DDBJ whole genome shotgun (WGS) entry which is preliminary data.</text>
</comment>
<dbReference type="EMBL" id="JACNLL010000044">
    <property type="protein sequence ID" value="MBC8199261.1"/>
    <property type="molecule type" value="Genomic_DNA"/>
</dbReference>
<sequence length="78" mass="8939">MNENQEKLTELLQDLVKINSIIATELIQLVENSSRQIRGEIPGSCIKAHAGLRKEVIEIAEKWHNDCALLREHNLKHD</sequence>
<evidence type="ECO:0000313" key="2">
    <source>
        <dbReference type="Proteomes" id="UP000603545"/>
    </source>
</evidence>